<dbReference type="InterPro" id="IPR016163">
    <property type="entry name" value="Ald_DH_C"/>
</dbReference>
<dbReference type="CDD" id="cd07099">
    <property type="entry name" value="ALDH_DDALDH"/>
    <property type="match status" value="1"/>
</dbReference>
<evidence type="ECO:0000313" key="7">
    <source>
        <dbReference type="Proteomes" id="UP000791080"/>
    </source>
</evidence>
<dbReference type="Pfam" id="PF00171">
    <property type="entry name" value="Aldedh"/>
    <property type="match status" value="1"/>
</dbReference>
<reference evidence="6 7" key="1">
    <citation type="submission" date="2013-07" db="EMBL/GenBank/DDBJ databases">
        <authorList>
            <consortium name="DOE Joint Genome Institute"/>
            <person name="Reeve W."/>
            <person name="Huntemann M."/>
            <person name="Han J."/>
            <person name="Chen A."/>
            <person name="Kyrpides N."/>
            <person name="Mavromatis K."/>
            <person name="Markowitz V."/>
            <person name="Palaniappan K."/>
            <person name="Ivanova N."/>
            <person name="Schaumberg A."/>
            <person name="Pati A."/>
            <person name="Liolios K."/>
            <person name="Nordberg H.P."/>
            <person name="Cantor M.N."/>
            <person name="Hua S.X."/>
            <person name="Woyke T."/>
        </authorList>
    </citation>
    <scope>NUCLEOTIDE SEQUENCE [LARGE SCALE GENOMIC DNA]</scope>
    <source>
        <strain evidence="6 7">DSM 43889</strain>
    </source>
</reference>
<dbReference type="InterPro" id="IPR015590">
    <property type="entry name" value="Aldehyde_DH_dom"/>
</dbReference>
<dbReference type="SUPFAM" id="SSF53720">
    <property type="entry name" value="ALDH-like"/>
    <property type="match status" value="1"/>
</dbReference>
<evidence type="ECO:0000313" key="6">
    <source>
        <dbReference type="EMBL" id="MCP2334042.1"/>
    </source>
</evidence>
<evidence type="ECO:0000256" key="2">
    <source>
        <dbReference type="PROSITE-ProRule" id="PRU10007"/>
    </source>
</evidence>
<dbReference type="PROSITE" id="PS00687">
    <property type="entry name" value="ALDEHYDE_DEHYDR_GLU"/>
    <property type="match status" value="1"/>
</dbReference>
<dbReference type="PANTHER" id="PTHR11699">
    <property type="entry name" value="ALDEHYDE DEHYDROGENASE-RELATED"/>
    <property type="match status" value="1"/>
</dbReference>
<evidence type="ECO:0000259" key="5">
    <source>
        <dbReference type="Pfam" id="PF00171"/>
    </source>
</evidence>
<dbReference type="InterPro" id="IPR016161">
    <property type="entry name" value="Ald_DH/histidinol_DH"/>
</dbReference>
<feature type="region of interest" description="Disordered" evidence="4">
    <location>
        <begin position="1"/>
        <end position="46"/>
    </location>
</feature>
<feature type="domain" description="Aldehyde dehydrogenase" evidence="5">
    <location>
        <begin position="34"/>
        <end position="484"/>
    </location>
</feature>
<dbReference type="EMBL" id="AUBJ02000001">
    <property type="protein sequence ID" value="MCP2334042.1"/>
    <property type="molecule type" value="Genomic_DNA"/>
</dbReference>
<evidence type="ECO:0000256" key="4">
    <source>
        <dbReference type="SAM" id="MobiDB-lite"/>
    </source>
</evidence>
<dbReference type="RefSeq" id="WP_308208869.1">
    <property type="nucleotide sequence ID" value="NZ_AUBJ02000001.1"/>
</dbReference>
<sequence>MPNPVPGQDNSVAGVSGGGCGTVTGESVTGPGARRFTSVDPRTGETVGHYPLRTPEEVEDTVASARAAGEWWSGLGFGGRAARLAAWRRHLVRHFDELAHLVCAETGKPVDDARVEVAMAVEHLSWAARHAERVLGRRRVPSGWLMNNQVSTVEYLPLGVVGVIGPWNFPVLTPMGSIAYALAAGNTVVFKPSELTPGVGRWLAASLAESVPERELLHTVTGAGDTGAALCASGVDKISFTGSASTGRAVLHACADSLTPVVLECGGKDALIVGEGADLGRAADAAVWGGLSNAGQICVSVERIYVVEAVAEEFLRLLVERVARVRPGGEPHADYGPMTDPAQVEVVRRQLAEALERGGRALVGGVESVRPPYVEPVVLVDVPEEALVSSEETFGPVLVVHRVPDLDTAVARANSGRHALGAAVFAGPAGADLAPRLRAGMVAVDGVLTFAAVPALPFGGSGESGFGRVHGEDGLRGFARAQSVVRRRFRPLLNPMTFTGRTRAVRRLGRLLRLRYRR</sequence>
<proteinExistence type="inferred from homology"/>
<name>A0ABT1JND4_ACTCY</name>
<reference evidence="6 7" key="2">
    <citation type="submission" date="2022-06" db="EMBL/GenBank/DDBJ databases">
        <title>Genomic Encyclopedia of Type Strains, Phase I: the one thousand microbial genomes (KMG-I) project.</title>
        <authorList>
            <person name="Kyrpides N."/>
        </authorList>
    </citation>
    <scope>NUCLEOTIDE SEQUENCE [LARGE SCALE GENOMIC DNA]</scope>
    <source>
        <strain evidence="6 7">DSM 43889</strain>
    </source>
</reference>
<dbReference type="InterPro" id="IPR016162">
    <property type="entry name" value="Ald_DH_N"/>
</dbReference>
<accession>A0ABT1JND4</accession>
<dbReference type="Proteomes" id="UP000791080">
    <property type="component" value="Unassembled WGS sequence"/>
</dbReference>
<protein>
    <submittedName>
        <fullName evidence="6">Aldehyde dehydrogenase (NAD+)</fullName>
    </submittedName>
</protein>
<evidence type="ECO:0000256" key="1">
    <source>
        <dbReference type="ARBA" id="ARBA00023002"/>
    </source>
</evidence>
<evidence type="ECO:0000256" key="3">
    <source>
        <dbReference type="RuleBase" id="RU003345"/>
    </source>
</evidence>
<dbReference type="InterPro" id="IPR029510">
    <property type="entry name" value="Ald_DH_CS_GLU"/>
</dbReference>
<dbReference type="Gene3D" id="3.40.309.10">
    <property type="entry name" value="Aldehyde Dehydrogenase, Chain A, domain 2"/>
    <property type="match status" value="1"/>
</dbReference>
<feature type="active site" evidence="2">
    <location>
        <position position="264"/>
    </location>
</feature>
<dbReference type="Gene3D" id="3.40.605.10">
    <property type="entry name" value="Aldehyde Dehydrogenase, Chain A, domain 1"/>
    <property type="match status" value="1"/>
</dbReference>
<comment type="similarity">
    <text evidence="3">Belongs to the aldehyde dehydrogenase family.</text>
</comment>
<comment type="caution">
    <text evidence="6">The sequence shown here is derived from an EMBL/GenBank/DDBJ whole genome shotgun (WGS) entry which is preliminary data.</text>
</comment>
<keyword evidence="7" id="KW-1185">Reference proteome</keyword>
<gene>
    <name evidence="6" type="ORF">G443_004312</name>
</gene>
<organism evidence="6 7">
    <name type="scientific">Actinoalloteichus caeruleus DSM 43889</name>
    <dbReference type="NCBI Taxonomy" id="1120930"/>
    <lineage>
        <taxon>Bacteria</taxon>
        <taxon>Bacillati</taxon>
        <taxon>Actinomycetota</taxon>
        <taxon>Actinomycetes</taxon>
        <taxon>Pseudonocardiales</taxon>
        <taxon>Pseudonocardiaceae</taxon>
        <taxon>Actinoalloteichus</taxon>
        <taxon>Actinoalloteichus cyanogriseus</taxon>
    </lineage>
</organism>
<keyword evidence="1 3" id="KW-0560">Oxidoreductase</keyword>